<reference evidence="8" key="1">
    <citation type="journal article" date="2014" name="Nat. Genet.">
        <title>A reference genome for common bean and genome-wide analysis of dual domestications.</title>
        <authorList>
            <person name="Schmutz J."/>
            <person name="McClean P.E."/>
            <person name="Mamidi S."/>
            <person name="Wu G.A."/>
            <person name="Cannon S.B."/>
            <person name="Grimwood J."/>
            <person name="Jenkins J."/>
            <person name="Shu S."/>
            <person name="Song Q."/>
            <person name="Chavarro C."/>
            <person name="Torres-Torres M."/>
            <person name="Geffroy V."/>
            <person name="Moghaddam S.M."/>
            <person name="Gao D."/>
            <person name="Abernathy B."/>
            <person name="Barry K."/>
            <person name="Blair M."/>
            <person name="Brick M.A."/>
            <person name="Chovatia M."/>
            <person name="Gepts P."/>
            <person name="Goodstein D.M."/>
            <person name="Gonzales M."/>
            <person name="Hellsten U."/>
            <person name="Hyten D.L."/>
            <person name="Jia G."/>
            <person name="Kelly J.D."/>
            <person name="Kudrna D."/>
            <person name="Lee R."/>
            <person name="Richard M.M."/>
            <person name="Miklas P.N."/>
            <person name="Osorno J.M."/>
            <person name="Rodrigues J."/>
            <person name="Thareau V."/>
            <person name="Urrea C.A."/>
            <person name="Wang M."/>
            <person name="Yu Y."/>
            <person name="Zhang M."/>
            <person name="Wing R.A."/>
            <person name="Cregan P.B."/>
            <person name="Rokhsar D.S."/>
            <person name="Jackson S.A."/>
        </authorList>
    </citation>
    <scope>NUCLEOTIDE SEQUENCE [LARGE SCALE GENOMIC DNA]</scope>
    <source>
        <strain evidence="8">cv. G19833</strain>
    </source>
</reference>
<accession>V7ANX5</accession>
<dbReference type="STRING" id="3885.V7ANX5"/>
<keyword evidence="8" id="KW-1185">Reference proteome</keyword>
<keyword evidence="2" id="KW-0805">Transcription regulation</keyword>
<evidence type="ECO:0000256" key="2">
    <source>
        <dbReference type="ARBA" id="ARBA00023015"/>
    </source>
</evidence>
<dbReference type="InterPro" id="IPR016177">
    <property type="entry name" value="DNA-bd_dom_sf"/>
</dbReference>
<dbReference type="GO" id="GO:0005634">
    <property type="term" value="C:nucleus"/>
    <property type="evidence" value="ECO:0007669"/>
    <property type="project" value="UniProtKB-SubCell"/>
</dbReference>
<dbReference type="InterPro" id="IPR036955">
    <property type="entry name" value="AP2/ERF_dom_sf"/>
</dbReference>
<dbReference type="SUPFAM" id="SSF54171">
    <property type="entry name" value="DNA-binding domain"/>
    <property type="match status" value="1"/>
</dbReference>
<dbReference type="FunFam" id="3.30.730.10:FF:000001">
    <property type="entry name" value="Ethylene-responsive transcription factor 2"/>
    <property type="match status" value="1"/>
</dbReference>
<dbReference type="GO" id="GO:0003677">
    <property type="term" value="F:DNA binding"/>
    <property type="evidence" value="ECO:0007669"/>
    <property type="project" value="UniProtKB-KW"/>
</dbReference>
<keyword evidence="4" id="KW-0804">Transcription</keyword>
<dbReference type="SMART" id="SM00380">
    <property type="entry name" value="AP2"/>
    <property type="match status" value="1"/>
</dbReference>
<dbReference type="PRINTS" id="PR00367">
    <property type="entry name" value="ETHRSPELEMNT"/>
</dbReference>
<dbReference type="OrthoDB" id="610645at2759"/>
<dbReference type="CDD" id="cd00018">
    <property type="entry name" value="AP2"/>
    <property type="match status" value="1"/>
</dbReference>
<dbReference type="PROSITE" id="PS51032">
    <property type="entry name" value="AP2_ERF"/>
    <property type="match status" value="1"/>
</dbReference>
<organism evidence="7 8">
    <name type="scientific">Phaseolus vulgaris</name>
    <name type="common">Kidney bean</name>
    <name type="synonym">French bean</name>
    <dbReference type="NCBI Taxonomy" id="3885"/>
    <lineage>
        <taxon>Eukaryota</taxon>
        <taxon>Viridiplantae</taxon>
        <taxon>Streptophyta</taxon>
        <taxon>Embryophyta</taxon>
        <taxon>Tracheophyta</taxon>
        <taxon>Spermatophyta</taxon>
        <taxon>Magnoliopsida</taxon>
        <taxon>eudicotyledons</taxon>
        <taxon>Gunneridae</taxon>
        <taxon>Pentapetalae</taxon>
        <taxon>rosids</taxon>
        <taxon>fabids</taxon>
        <taxon>Fabales</taxon>
        <taxon>Fabaceae</taxon>
        <taxon>Papilionoideae</taxon>
        <taxon>50 kb inversion clade</taxon>
        <taxon>NPAAA clade</taxon>
        <taxon>indigoferoid/millettioid clade</taxon>
        <taxon>Phaseoleae</taxon>
        <taxon>Phaseolus</taxon>
    </lineage>
</organism>
<keyword evidence="3" id="KW-0238">DNA-binding</keyword>
<sequence length="284" mass="33293">MNIFDILFQNIILKVEYYFVFLVAMEHEQKTITTKFVKSKFFFPKVIRISATDQNATDSSSEEEDEEGRFLQLRRVKKVVNEIRIVHADETKEHDNNSCYCCSTKYNESMEQQHHHQQRQNIKGHKFRGVRQRPWGRWAAEIRDPFRRKRVWLGTFDTAEEAAMVYDRAAISFRGADAVTNLIKPPLKDSESVVKRTSCYGCASPTSVLLFQPWMEPLSSEETFKEEVFDGLKDEVDSFLFSDHALYYDQPLPTMFSDVDVSLDEDLESCKWDVDSYFTDDPFH</sequence>
<keyword evidence="5" id="KW-0539">Nucleus</keyword>
<dbReference type="eggNOG" id="ENOG502RYD1">
    <property type="taxonomic scope" value="Eukaryota"/>
</dbReference>
<dbReference type="AlphaFoldDB" id="V7ANX5"/>
<evidence type="ECO:0000256" key="1">
    <source>
        <dbReference type="ARBA" id="ARBA00004123"/>
    </source>
</evidence>
<evidence type="ECO:0000313" key="8">
    <source>
        <dbReference type="Proteomes" id="UP000000226"/>
    </source>
</evidence>
<dbReference type="Gramene" id="ESW06288">
    <property type="protein sequence ID" value="ESW06288"/>
    <property type="gene ID" value="PHAVU_010G035200g"/>
</dbReference>
<evidence type="ECO:0000256" key="4">
    <source>
        <dbReference type="ARBA" id="ARBA00023163"/>
    </source>
</evidence>
<dbReference type="PANTHER" id="PTHR31194:SF218">
    <property type="entry name" value="AP2_ERF DOMAIN-CONTAINING PROTEIN"/>
    <property type="match status" value="1"/>
</dbReference>
<feature type="domain" description="AP2/ERF" evidence="6">
    <location>
        <begin position="126"/>
        <end position="183"/>
    </location>
</feature>
<comment type="subcellular location">
    <subcellularLocation>
        <location evidence="1">Nucleus</location>
    </subcellularLocation>
</comment>
<protein>
    <recommendedName>
        <fullName evidence="6">AP2/ERF domain-containing protein</fullName>
    </recommendedName>
</protein>
<dbReference type="InterPro" id="IPR001471">
    <property type="entry name" value="AP2/ERF_dom"/>
</dbReference>
<name>V7ANX5_PHAVU</name>
<gene>
    <name evidence="7" type="ORF">PHAVU_010G035200g</name>
</gene>
<evidence type="ECO:0000256" key="5">
    <source>
        <dbReference type="ARBA" id="ARBA00023242"/>
    </source>
</evidence>
<dbReference type="EMBL" id="CM002297">
    <property type="protein sequence ID" value="ESW06288.1"/>
    <property type="molecule type" value="Genomic_DNA"/>
</dbReference>
<dbReference type="Proteomes" id="UP000000226">
    <property type="component" value="Chromosome 10"/>
</dbReference>
<evidence type="ECO:0000259" key="6">
    <source>
        <dbReference type="PROSITE" id="PS51032"/>
    </source>
</evidence>
<dbReference type="InterPro" id="IPR050913">
    <property type="entry name" value="AP2/ERF_ERF"/>
</dbReference>
<evidence type="ECO:0000256" key="3">
    <source>
        <dbReference type="ARBA" id="ARBA00023125"/>
    </source>
</evidence>
<evidence type="ECO:0000313" key="7">
    <source>
        <dbReference type="EMBL" id="ESW06288.1"/>
    </source>
</evidence>
<dbReference type="GO" id="GO:0003700">
    <property type="term" value="F:DNA-binding transcription factor activity"/>
    <property type="evidence" value="ECO:0007669"/>
    <property type="project" value="InterPro"/>
</dbReference>
<dbReference type="PANTHER" id="PTHR31194">
    <property type="entry name" value="SHN SHINE , DNA BINDING / TRANSCRIPTION FACTOR"/>
    <property type="match status" value="1"/>
</dbReference>
<dbReference type="Pfam" id="PF00847">
    <property type="entry name" value="AP2"/>
    <property type="match status" value="1"/>
</dbReference>
<proteinExistence type="predicted"/>
<dbReference type="Gene3D" id="3.30.730.10">
    <property type="entry name" value="AP2/ERF domain"/>
    <property type="match status" value="1"/>
</dbReference>
<dbReference type="OMA" id="FESCKWD"/>